<gene>
    <name evidence="8" type="ORF">SAMN04488244_101156</name>
</gene>
<evidence type="ECO:0000256" key="4">
    <source>
        <dbReference type="ARBA" id="ARBA00023125"/>
    </source>
</evidence>
<evidence type="ECO:0000256" key="3">
    <source>
        <dbReference type="ARBA" id="ARBA00023015"/>
    </source>
</evidence>
<name>A0A1H5RWV3_9VIBR</name>
<dbReference type="PANTHER" id="PTHR46565:SF20">
    <property type="entry name" value="COLD SHOCK DOMAIN-CONTAINING PROTEIN 4"/>
    <property type="match status" value="1"/>
</dbReference>
<dbReference type="InterPro" id="IPR002059">
    <property type="entry name" value="CSP_DNA-bd"/>
</dbReference>
<dbReference type="PANTHER" id="PTHR46565">
    <property type="entry name" value="COLD SHOCK DOMAIN PROTEIN 2"/>
    <property type="match status" value="1"/>
</dbReference>
<keyword evidence="5" id="KW-0010">Activator</keyword>
<dbReference type="InterPro" id="IPR011129">
    <property type="entry name" value="CSD"/>
</dbReference>
<dbReference type="EMBL" id="FNVG01000001">
    <property type="protein sequence ID" value="SEF42809.1"/>
    <property type="molecule type" value="Genomic_DNA"/>
</dbReference>
<comment type="subcellular location">
    <subcellularLocation>
        <location evidence="1">Cytoplasm</location>
    </subcellularLocation>
</comment>
<dbReference type="Proteomes" id="UP000236721">
    <property type="component" value="Unassembled WGS sequence"/>
</dbReference>
<dbReference type="InterPro" id="IPR012156">
    <property type="entry name" value="Cold_shock_CspA"/>
</dbReference>
<keyword evidence="6" id="KW-0804">Transcription</keyword>
<dbReference type="PIRSF" id="PIRSF002599">
    <property type="entry name" value="Cold_shock_A"/>
    <property type="match status" value="1"/>
</dbReference>
<keyword evidence="4 8" id="KW-0238">DNA-binding</keyword>
<keyword evidence="9" id="KW-1185">Reference proteome</keyword>
<reference evidence="9" key="1">
    <citation type="submission" date="2016-10" db="EMBL/GenBank/DDBJ databases">
        <authorList>
            <person name="Varghese N."/>
            <person name="Submissions S."/>
        </authorList>
    </citation>
    <scope>NUCLEOTIDE SEQUENCE [LARGE SCALE GENOMIC DNA]</scope>
    <source>
        <strain evidence="9">CGMCC 1.7062</strain>
    </source>
</reference>
<dbReference type="SMART" id="SM00357">
    <property type="entry name" value="CSP"/>
    <property type="match status" value="1"/>
</dbReference>
<dbReference type="InterPro" id="IPR012340">
    <property type="entry name" value="NA-bd_OB-fold"/>
</dbReference>
<keyword evidence="3" id="KW-0805">Transcription regulation</keyword>
<evidence type="ECO:0000256" key="2">
    <source>
        <dbReference type="ARBA" id="ARBA00022490"/>
    </source>
</evidence>
<organism evidence="8 9">
    <name type="scientific">Vibrio hangzhouensis</name>
    <dbReference type="NCBI Taxonomy" id="462991"/>
    <lineage>
        <taxon>Bacteria</taxon>
        <taxon>Pseudomonadati</taxon>
        <taxon>Pseudomonadota</taxon>
        <taxon>Gammaproteobacteria</taxon>
        <taxon>Vibrionales</taxon>
        <taxon>Vibrionaceae</taxon>
        <taxon>Vibrio</taxon>
    </lineage>
</organism>
<dbReference type="RefSeq" id="WP_103878407.1">
    <property type="nucleotide sequence ID" value="NZ_FNVG01000001.1"/>
</dbReference>
<proteinExistence type="predicted"/>
<dbReference type="Gene3D" id="2.40.50.140">
    <property type="entry name" value="Nucleic acid-binding proteins"/>
    <property type="match status" value="1"/>
</dbReference>
<dbReference type="SUPFAM" id="SSF50249">
    <property type="entry name" value="Nucleic acid-binding proteins"/>
    <property type="match status" value="1"/>
</dbReference>
<protein>
    <submittedName>
        <fullName evidence="8">Cold-shock DNA-binding protein family</fullName>
    </submittedName>
</protein>
<sequence>MSDREIGSVKWFNENKGFGFITKDSDSKDIFVHFRSTSSDGFKVLLEGQKVRFEVELGEKGPHVINAALIKIR</sequence>
<dbReference type="PRINTS" id="PR00050">
    <property type="entry name" value="COLDSHOCK"/>
</dbReference>
<accession>A0A1H5RWV3</accession>
<evidence type="ECO:0000256" key="5">
    <source>
        <dbReference type="ARBA" id="ARBA00023159"/>
    </source>
</evidence>
<dbReference type="Pfam" id="PF00313">
    <property type="entry name" value="CSD"/>
    <property type="match status" value="1"/>
</dbReference>
<dbReference type="OrthoDB" id="9810590at2"/>
<dbReference type="GO" id="GO:0003677">
    <property type="term" value="F:DNA binding"/>
    <property type="evidence" value="ECO:0007669"/>
    <property type="project" value="UniProtKB-KW"/>
</dbReference>
<dbReference type="CDD" id="cd04458">
    <property type="entry name" value="CSP_CDS"/>
    <property type="match status" value="1"/>
</dbReference>
<evidence type="ECO:0000256" key="1">
    <source>
        <dbReference type="ARBA" id="ARBA00004496"/>
    </source>
</evidence>
<keyword evidence="2" id="KW-0963">Cytoplasm</keyword>
<dbReference type="PROSITE" id="PS51857">
    <property type="entry name" value="CSD_2"/>
    <property type="match status" value="1"/>
</dbReference>
<feature type="domain" description="CSD" evidence="7">
    <location>
        <begin position="4"/>
        <end position="69"/>
    </location>
</feature>
<dbReference type="AlphaFoldDB" id="A0A1H5RWV3"/>
<dbReference type="GO" id="GO:0005829">
    <property type="term" value="C:cytosol"/>
    <property type="evidence" value="ECO:0007669"/>
    <property type="project" value="UniProtKB-ARBA"/>
</dbReference>
<evidence type="ECO:0000313" key="8">
    <source>
        <dbReference type="EMBL" id="SEF42809.1"/>
    </source>
</evidence>
<evidence type="ECO:0000313" key="9">
    <source>
        <dbReference type="Proteomes" id="UP000236721"/>
    </source>
</evidence>
<evidence type="ECO:0000256" key="6">
    <source>
        <dbReference type="ARBA" id="ARBA00023163"/>
    </source>
</evidence>
<evidence type="ECO:0000259" key="7">
    <source>
        <dbReference type="PROSITE" id="PS51857"/>
    </source>
</evidence>